<dbReference type="Proteomes" id="UP000580250">
    <property type="component" value="Unassembled WGS sequence"/>
</dbReference>
<dbReference type="Pfam" id="PF04500">
    <property type="entry name" value="FLYWCH"/>
    <property type="match status" value="1"/>
</dbReference>
<dbReference type="GO" id="GO:0008270">
    <property type="term" value="F:zinc ion binding"/>
    <property type="evidence" value="ECO:0007669"/>
    <property type="project" value="UniProtKB-KW"/>
</dbReference>
<evidence type="ECO:0000256" key="3">
    <source>
        <dbReference type="ARBA" id="ARBA00022833"/>
    </source>
</evidence>
<dbReference type="Gene3D" id="2.20.25.240">
    <property type="match status" value="1"/>
</dbReference>
<evidence type="ECO:0000313" key="6">
    <source>
        <dbReference type="Proteomes" id="UP000580250"/>
    </source>
</evidence>
<evidence type="ECO:0000259" key="4">
    <source>
        <dbReference type="Pfam" id="PF04500"/>
    </source>
</evidence>
<evidence type="ECO:0000256" key="2">
    <source>
        <dbReference type="ARBA" id="ARBA00022771"/>
    </source>
</evidence>
<evidence type="ECO:0000313" key="5">
    <source>
        <dbReference type="EMBL" id="CAD2176720.1"/>
    </source>
</evidence>
<comment type="caution">
    <text evidence="5">The sequence shown here is derived from an EMBL/GenBank/DDBJ whole genome shotgun (WGS) entry which is preliminary data.</text>
</comment>
<reference evidence="5 6" key="1">
    <citation type="submission" date="2020-08" db="EMBL/GenBank/DDBJ databases">
        <authorList>
            <person name="Koutsovoulos G."/>
            <person name="Danchin GJ E."/>
        </authorList>
    </citation>
    <scope>NUCLEOTIDE SEQUENCE [LARGE SCALE GENOMIC DNA]</scope>
</reference>
<feature type="domain" description="FLYWCH-type" evidence="4">
    <location>
        <begin position="9"/>
        <end position="62"/>
    </location>
</feature>
<gene>
    <name evidence="5" type="ORF">MENT_LOCUS28551</name>
</gene>
<keyword evidence="3" id="KW-0862">Zinc</keyword>
<organism evidence="5 6">
    <name type="scientific">Meloidogyne enterolobii</name>
    <name type="common">Root-knot nematode worm</name>
    <name type="synonym">Meloidogyne mayaguensis</name>
    <dbReference type="NCBI Taxonomy" id="390850"/>
    <lineage>
        <taxon>Eukaryota</taxon>
        <taxon>Metazoa</taxon>
        <taxon>Ecdysozoa</taxon>
        <taxon>Nematoda</taxon>
        <taxon>Chromadorea</taxon>
        <taxon>Rhabditida</taxon>
        <taxon>Tylenchina</taxon>
        <taxon>Tylenchomorpha</taxon>
        <taxon>Tylenchoidea</taxon>
        <taxon>Meloidogynidae</taxon>
        <taxon>Meloidogyninae</taxon>
        <taxon>Meloidogyne</taxon>
    </lineage>
</organism>
<accession>A0A6V7VNZ7</accession>
<dbReference type="EMBL" id="CAJEWN010000282">
    <property type="protein sequence ID" value="CAD2176720.1"/>
    <property type="molecule type" value="Genomic_DNA"/>
</dbReference>
<dbReference type="AlphaFoldDB" id="A0A6V7VNZ7"/>
<keyword evidence="1" id="KW-0479">Metal-binding</keyword>
<proteinExistence type="predicted"/>
<sequence length="409" mass="48510">MRVKYGLSSKSKKTFAIHGNYKYFKRRTVGGRVVWKCSKDKELGCCGSIWTRKSTIIFETEHACKGVGELTAIENYQVNVERAKFLAFPPEVQLDVFKCLNFNQLLKTQQTNIYFKNFINVHEKELALKKFQKLHFDRHFNFSLFKPNPRFYEFELSEQLEKKWNCAIEDRMPLFLVSDSFAFYLIEIGTITIQYESRKGVHLKLPNCTTIEEMKIVRHLLQQLFNCYFETICFYGITINPHMIELLFDEDKTNIPLQLRSLSSEHVIQDNSNYFLKFMQNHLISNNLNIEVIEEENKEELFKILTNGGSKFSNIYLGYTELNFYNLIIKHIETANDFYKMVKIIKFKRVEGDLVISERAENIEKAEDNNGRQHTKFMLSNKYDPEMKFFIYMEGNKMNGFYIEIERIN</sequence>
<dbReference type="InterPro" id="IPR007588">
    <property type="entry name" value="Znf_FLYWCH"/>
</dbReference>
<protein>
    <recommendedName>
        <fullName evidence="4">FLYWCH-type domain-containing protein</fullName>
    </recommendedName>
</protein>
<evidence type="ECO:0000256" key="1">
    <source>
        <dbReference type="ARBA" id="ARBA00022723"/>
    </source>
</evidence>
<name>A0A6V7VNZ7_MELEN</name>
<keyword evidence="2" id="KW-0863">Zinc-finger</keyword>